<feature type="transmembrane region" description="Helical" evidence="6">
    <location>
        <begin position="57"/>
        <end position="73"/>
    </location>
</feature>
<evidence type="ECO:0000256" key="5">
    <source>
        <dbReference type="ARBA" id="ARBA00023136"/>
    </source>
</evidence>
<evidence type="ECO:0000256" key="2">
    <source>
        <dbReference type="ARBA" id="ARBA00010350"/>
    </source>
</evidence>
<keyword evidence="4 6" id="KW-1133">Transmembrane helix</keyword>
<dbReference type="EMBL" id="CP047415">
    <property type="protein sequence ID" value="QLL75027.1"/>
    <property type="molecule type" value="Genomic_DNA"/>
</dbReference>
<feature type="transmembrane region" description="Helical" evidence="6">
    <location>
        <begin position="29"/>
        <end position="50"/>
    </location>
</feature>
<keyword evidence="3 6" id="KW-0812">Transmembrane</keyword>
<dbReference type="Proteomes" id="UP000289808">
    <property type="component" value="Unassembled WGS sequence"/>
</dbReference>
<evidence type="ECO:0000256" key="6">
    <source>
        <dbReference type="RuleBase" id="RU004379"/>
    </source>
</evidence>
<name>A0A4R6CTP0_9LACO</name>
<evidence type="ECO:0000256" key="3">
    <source>
        <dbReference type="ARBA" id="ARBA00022692"/>
    </source>
</evidence>
<evidence type="ECO:0000256" key="4">
    <source>
        <dbReference type="ARBA" id="ARBA00022989"/>
    </source>
</evidence>
<organism evidence="9 11">
    <name type="scientific">Lactobacillus crispatus</name>
    <dbReference type="NCBI Taxonomy" id="47770"/>
    <lineage>
        <taxon>Bacteria</taxon>
        <taxon>Bacillati</taxon>
        <taxon>Bacillota</taxon>
        <taxon>Bacilli</taxon>
        <taxon>Lactobacillales</taxon>
        <taxon>Lactobacillaceae</taxon>
        <taxon>Lactobacillus</taxon>
    </lineage>
</organism>
<accession>A0A4R6CTP0</accession>
<comment type="similarity">
    <text evidence="2 6">Belongs to the BI1 family.</text>
</comment>
<evidence type="ECO:0000313" key="12">
    <source>
        <dbReference type="Proteomes" id="UP000510660"/>
    </source>
</evidence>
<dbReference type="EMBL" id="SCLX01000158">
    <property type="protein sequence ID" value="RXF53596.1"/>
    <property type="molecule type" value="Genomic_DNA"/>
</dbReference>
<proteinExistence type="inferred from homology"/>
<dbReference type="PANTHER" id="PTHR23291">
    <property type="entry name" value="BAX INHIBITOR-RELATED"/>
    <property type="match status" value="1"/>
</dbReference>
<evidence type="ECO:0008006" key="13">
    <source>
        <dbReference type="Google" id="ProtNLM"/>
    </source>
</evidence>
<reference evidence="7 12" key="3">
    <citation type="submission" date="2020-01" db="EMBL/GenBank/DDBJ databases">
        <title>Complete and circular genome sequences of six lactobacillus isolates from horses.</title>
        <authorList>
            <person name="Hassan H.M."/>
        </authorList>
    </citation>
    <scope>NUCLEOTIDE SEQUENCE [LARGE SCALE GENOMIC DNA]</scope>
    <source>
        <strain evidence="7 12">1D</strain>
    </source>
</reference>
<keyword evidence="5 6" id="KW-0472">Membrane</keyword>
<gene>
    <name evidence="9" type="ORF">CEE75_06860</name>
    <name evidence="8" type="ORF">ERD32_12605</name>
    <name evidence="7" type="ORF">GTO85_05230</name>
</gene>
<protein>
    <recommendedName>
        <fullName evidence="13">BAX inhibitor (BI)-1/YccA family protein</fullName>
    </recommendedName>
</protein>
<dbReference type="Proteomes" id="UP000510660">
    <property type="component" value="Chromosome"/>
</dbReference>
<evidence type="ECO:0000313" key="7">
    <source>
        <dbReference type="EMBL" id="QLL75027.1"/>
    </source>
</evidence>
<reference evidence="9 11" key="1">
    <citation type="submission" date="2017-06" db="EMBL/GenBank/DDBJ databases">
        <authorList>
            <person name="Swanenburg J."/>
            <person name="Kort R."/>
        </authorList>
    </citation>
    <scope>NUCLEOTIDE SEQUENCE [LARGE SCALE GENOMIC DNA]</scope>
    <source>
        <strain evidence="9 11">RL05</strain>
    </source>
</reference>
<comment type="caution">
    <text evidence="6">Lacks conserved residue(s) required for the propagation of feature annotation.</text>
</comment>
<evidence type="ECO:0000256" key="1">
    <source>
        <dbReference type="ARBA" id="ARBA00004141"/>
    </source>
</evidence>
<reference evidence="8 10" key="2">
    <citation type="submission" date="2019-01" db="EMBL/GenBank/DDBJ databases">
        <title>The genome sequence of Lactobacillus crispatus L49.</title>
        <authorList>
            <person name="Zhong J."/>
            <person name="Zhang J."/>
        </authorList>
    </citation>
    <scope>NUCLEOTIDE SEQUENCE [LARGE SCALE GENOMIC DNA]</scope>
    <source>
        <strain evidence="8 10">L49</strain>
    </source>
</reference>
<feature type="transmembrane region" description="Helical" evidence="6">
    <location>
        <begin position="93"/>
        <end position="114"/>
    </location>
</feature>
<dbReference type="EMBL" id="NKLP01000125">
    <property type="protein sequence ID" value="TDN31021.1"/>
    <property type="molecule type" value="Genomic_DNA"/>
</dbReference>
<dbReference type="InterPro" id="IPR006214">
    <property type="entry name" value="Bax_inhibitor_1-related"/>
</dbReference>
<comment type="subcellular location">
    <subcellularLocation>
        <location evidence="1">Membrane</location>
        <topology evidence="1">Multi-pass membrane protein</topology>
    </subcellularLocation>
</comment>
<evidence type="ECO:0000313" key="9">
    <source>
        <dbReference type="EMBL" id="TDN31021.1"/>
    </source>
</evidence>
<dbReference type="GO" id="GO:0005886">
    <property type="term" value="C:plasma membrane"/>
    <property type="evidence" value="ECO:0007669"/>
    <property type="project" value="TreeGrafter"/>
</dbReference>
<sequence length="123" mass="13445">MASAFVASATVFVTMAILGTITKKDLSRIGSYASAALIGLIVAMLANLFLHNPIIDYVFSIIAVIIFTILTAWDAQRMKDIYLQYGDDLSTNGLAVLGALQLYLDFVNLFLQFLDIFGANEDK</sequence>
<dbReference type="Pfam" id="PF01027">
    <property type="entry name" value="Bax1-I"/>
    <property type="match status" value="1"/>
</dbReference>
<dbReference type="PANTHER" id="PTHR23291:SF50">
    <property type="entry name" value="PROTEIN LIFEGUARD 4"/>
    <property type="match status" value="1"/>
</dbReference>
<evidence type="ECO:0000313" key="10">
    <source>
        <dbReference type="Proteomes" id="UP000289808"/>
    </source>
</evidence>
<evidence type="ECO:0000313" key="11">
    <source>
        <dbReference type="Proteomes" id="UP000295195"/>
    </source>
</evidence>
<dbReference type="AlphaFoldDB" id="A0A4R6CTP0"/>
<evidence type="ECO:0000313" key="8">
    <source>
        <dbReference type="EMBL" id="RXF53596.1"/>
    </source>
</evidence>
<dbReference type="Proteomes" id="UP000295195">
    <property type="component" value="Unassembled WGS sequence"/>
</dbReference>